<protein>
    <submittedName>
        <fullName evidence="3">Small, acid-soluble spore protein P</fullName>
    </submittedName>
</protein>
<accession>A0ABN8A9P7</accession>
<evidence type="ECO:0000313" key="4">
    <source>
        <dbReference type="Proteomes" id="UP000789833"/>
    </source>
</evidence>
<keyword evidence="4" id="KW-1185">Reference proteome</keyword>
<keyword evidence="1" id="KW-0749">Sporulation</keyword>
<sequence length="49" mass="5565">MNKNDHKDMVRNQPKNNQTGSGQPAPLSGSHKVKNRNHTRQKNNSSHDM</sequence>
<feature type="compositionally biased region" description="Polar residues" evidence="2">
    <location>
        <begin position="13"/>
        <end position="22"/>
    </location>
</feature>
<dbReference type="Pfam" id="PF08179">
    <property type="entry name" value="SspP"/>
    <property type="match status" value="1"/>
</dbReference>
<organism evidence="3 4">
    <name type="scientific">Sutcliffiella rhizosphaerae</name>
    <dbReference type="NCBI Taxonomy" id="2880967"/>
    <lineage>
        <taxon>Bacteria</taxon>
        <taxon>Bacillati</taxon>
        <taxon>Bacillota</taxon>
        <taxon>Bacilli</taxon>
        <taxon>Bacillales</taxon>
        <taxon>Bacillaceae</taxon>
        <taxon>Sutcliffiella</taxon>
    </lineage>
</organism>
<dbReference type="RefSeq" id="WP_230501850.1">
    <property type="nucleotide sequence ID" value="NZ_CAKJTJ010000014.1"/>
</dbReference>
<comment type="caution">
    <text evidence="3">The sequence shown here is derived from an EMBL/GenBank/DDBJ whole genome shotgun (WGS) entry which is preliminary data.</text>
</comment>
<dbReference type="InterPro" id="IPR012614">
    <property type="entry name" value="SASP_SspP"/>
</dbReference>
<name>A0ABN8A9P7_9BACI</name>
<dbReference type="EMBL" id="CAKJTJ010000014">
    <property type="protein sequence ID" value="CAG9621879.1"/>
    <property type="molecule type" value="Genomic_DNA"/>
</dbReference>
<feature type="compositionally biased region" description="Basic residues" evidence="2">
    <location>
        <begin position="31"/>
        <end position="41"/>
    </location>
</feature>
<evidence type="ECO:0000256" key="1">
    <source>
        <dbReference type="ARBA" id="ARBA00022969"/>
    </source>
</evidence>
<proteinExistence type="predicted"/>
<reference evidence="3 4" key="1">
    <citation type="submission" date="2021-10" db="EMBL/GenBank/DDBJ databases">
        <authorList>
            <person name="Criscuolo A."/>
        </authorList>
    </citation>
    <scope>NUCLEOTIDE SEQUENCE [LARGE SCALE GENOMIC DNA]</scope>
    <source>
        <strain evidence="4">CIP 111883</strain>
    </source>
</reference>
<evidence type="ECO:0000256" key="2">
    <source>
        <dbReference type="SAM" id="MobiDB-lite"/>
    </source>
</evidence>
<gene>
    <name evidence="3" type="primary">sspP</name>
    <name evidence="3" type="ORF">BACCIP111883_02670</name>
</gene>
<evidence type="ECO:0000313" key="3">
    <source>
        <dbReference type="EMBL" id="CAG9621879.1"/>
    </source>
</evidence>
<feature type="region of interest" description="Disordered" evidence="2">
    <location>
        <begin position="1"/>
        <end position="49"/>
    </location>
</feature>
<feature type="compositionally biased region" description="Basic and acidic residues" evidence="2">
    <location>
        <begin position="1"/>
        <end position="10"/>
    </location>
</feature>
<dbReference type="NCBIfam" id="NF006905">
    <property type="entry name" value="PRK09399.1"/>
    <property type="match status" value="1"/>
</dbReference>
<dbReference type="Proteomes" id="UP000789833">
    <property type="component" value="Unassembled WGS sequence"/>
</dbReference>